<dbReference type="EMBL" id="CP063373">
    <property type="protein sequence ID" value="QOV35724.1"/>
    <property type="molecule type" value="Genomic_DNA"/>
</dbReference>
<keyword evidence="1" id="KW-0732">Signal</keyword>
<evidence type="ECO:0000313" key="2">
    <source>
        <dbReference type="EMBL" id="QOV35724.1"/>
    </source>
</evidence>
<protein>
    <recommendedName>
        <fullName evidence="4">Secreted protein</fullName>
    </recommendedName>
</protein>
<keyword evidence="3" id="KW-1185">Reference proteome</keyword>
<proteinExistence type="predicted"/>
<name>A0A7M2SHD3_9ACTN</name>
<accession>A0A7M2SHD3</accession>
<feature type="signal peptide" evidence="1">
    <location>
        <begin position="1"/>
        <end position="29"/>
    </location>
</feature>
<dbReference type="RefSeq" id="WP_194040966.1">
    <property type="nucleotide sequence ID" value="NZ_CP063373.1"/>
</dbReference>
<dbReference type="KEGG" id="sfeu:IM697_37690"/>
<feature type="chain" id="PRO_5039539807" description="Secreted protein" evidence="1">
    <location>
        <begin position="30"/>
        <end position="166"/>
    </location>
</feature>
<evidence type="ECO:0000313" key="3">
    <source>
        <dbReference type="Proteomes" id="UP000594205"/>
    </source>
</evidence>
<gene>
    <name evidence="2" type="ORF">IM697_37690</name>
</gene>
<dbReference type="AlphaFoldDB" id="A0A7M2SHD3"/>
<dbReference type="Proteomes" id="UP000594205">
    <property type="component" value="Chromosome"/>
</dbReference>
<organism evidence="2 3">
    <name type="scientific">Streptomyces ferrugineus</name>
    <dbReference type="NCBI Taxonomy" id="1413221"/>
    <lineage>
        <taxon>Bacteria</taxon>
        <taxon>Bacillati</taxon>
        <taxon>Actinomycetota</taxon>
        <taxon>Actinomycetes</taxon>
        <taxon>Kitasatosporales</taxon>
        <taxon>Streptomycetaceae</taxon>
        <taxon>Streptomyces</taxon>
    </lineage>
</organism>
<evidence type="ECO:0008006" key="4">
    <source>
        <dbReference type="Google" id="ProtNLM"/>
    </source>
</evidence>
<evidence type="ECO:0000256" key="1">
    <source>
        <dbReference type="SAM" id="SignalP"/>
    </source>
</evidence>
<reference evidence="2 3" key="1">
    <citation type="submission" date="2020-10" db="EMBL/GenBank/DDBJ databases">
        <title>Streptomyces ferrugineus complate genome analysis.</title>
        <authorList>
            <person name="Anwar N."/>
        </authorList>
    </citation>
    <scope>NUCLEOTIDE SEQUENCE [LARGE SCALE GENOMIC DNA]</scope>
    <source>
        <strain evidence="2 3">CCTCC AA2014009</strain>
    </source>
</reference>
<sequence>MTRRTRTHGIRILAPAVGLAAVAVLVAPAGSGAAATSGRHHFHATPVGTWQGTVEHAEGKGNVTLSFHANGVMCLSSGGGPEGGGQGKGAWKRTGANTFDYRVRERLFEGDGTTVGYVDVNQKARQSGRTFNSSGISRIYDANNTFLTEAEAKVKVTLVSARPAAC</sequence>